<reference evidence="2" key="1">
    <citation type="submission" date="2021-01" db="EMBL/GenBank/DDBJ databases">
        <title>Phytophthora aleatoria, a newly-described species from Pinus radiata is distinct from Phytophthora cactorum isolates based on comparative genomics.</title>
        <authorList>
            <person name="Mcdougal R."/>
            <person name="Panda P."/>
            <person name="Williams N."/>
            <person name="Studholme D.J."/>
        </authorList>
    </citation>
    <scope>NUCLEOTIDE SEQUENCE</scope>
    <source>
        <strain evidence="2">NZFS 3830</strain>
    </source>
</reference>
<comment type="caution">
    <text evidence="2">The sequence shown here is derived from an EMBL/GenBank/DDBJ whole genome shotgun (WGS) entry which is preliminary data.</text>
</comment>
<sequence length="69" mass="7538">MPRTQVEPHRLFSSLIHPLPGGTEQEPHQDYTPVDVERAGNLSPPCIPASALVALEHGTSLRVFEGCFC</sequence>
<name>A0A8T1U8H1_9STRA</name>
<feature type="compositionally biased region" description="Basic and acidic residues" evidence="1">
    <location>
        <begin position="1"/>
        <end position="10"/>
    </location>
</feature>
<dbReference type="AlphaFoldDB" id="A0A8T1U8H1"/>
<feature type="region of interest" description="Disordered" evidence="1">
    <location>
        <begin position="1"/>
        <end position="32"/>
    </location>
</feature>
<evidence type="ECO:0000313" key="3">
    <source>
        <dbReference type="Proteomes" id="UP000688947"/>
    </source>
</evidence>
<evidence type="ECO:0000313" key="2">
    <source>
        <dbReference type="EMBL" id="KAG6957526.1"/>
    </source>
</evidence>
<accession>A0A8T1U8H1</accession>
<gene>
    <name evidence="2" type="ORF">JG687_00009928</name>
</gene>
<organism evidence="2 3">
    <name type="scientific">Phytophthora cactorum</name>
    <dbReference type="NCBI Taxonomy" id="29920"/>
    <lineage>
        <taxon>Eukaryota</taxon>
        <taxon>Sar</taxon>
        <taxon>Stramenopiles</taxon>
        <taxon>Oomycota</taxon>
        <taxon>Peronosporomycetes</taxon>
        <taxon>Peronosporales</taxon>
        <taxon>Peronosporaceae</taxon>
        <taxon>Phytophthora</taxon>
    </lineage>
</organism>
<protein>
    <submittedName>
        <fullName evidence="2">Uncharacterized protein</fullName>
    </submittedName>
</protein>
<dbReference type="OrthoDB" id="88488at2759"/>
<dbReference type="EMBL" id="JAENGZ010000538">
    <property type="protein sequence ID" value="KAG6957526.1"/>
    <property type="molecule type" value="Genomic_DNA"/>
</dbReference>
<dbReference type="Proteomes" id="UP000688947">
    <property type="component" value="Unassembled WGS sequence"/>
</dbReference>
<proteinExistence type="predicted"/>
<evidence type="ECO:0000256" key="1">
    <source>
        <dbReference type="SAM" id="MobiDB-lite"/>
    </source>
</evidence>